<keyword evidence="2" id="KW-0186">Copper</keyword>
<keyword evidence="1" id="KW-0479">Metal-binding</keyword>
<dbReference type="SUPFAM" id="SSF49503">
    <property type="entry name" value="Cupredoxins"/>
    <property type="match status" value="1"/>
</dbReference>
<name>A0A106BKN0_THIDE</name>
<dbReference type="PATRIC" id="fig|36861.3.peg.2265"/>
<keyword evidence="3" id="KW-0732">Signal</keyword>
<dbReference type="OrthoDB" id="9816061at2"/>
<feature type="domain" description="Blue (type 1) copper" evidence="4">
    <location>
        <begin position="72"/>
        <end position="174"/>
    </location>
</feature>
<dbReference type="InterPro" id="IPR050845">
    <property type="entry name" value="Cu-binding_ET"/>
</dbReference>
<dbReference type="InterPro" id="IPR000923">
    <property type="entry name" value="BlueCu_1"/>
</dbReference>
<protein>
    <recommendedName>
        <fullName evidence="4">Blue (type 1) copper domain-containing protein</fullName>
    </recommendedName>
</protein>
<dbReference type="EMBL" id="LDUG01000036">
    <property type="protein sequence ID" value="KVW94205.1"/>
    <property type="molecule type" value="Genomic_DNA"/>
</dbReference>
<dbReference type="InterPro" id="IPR008972">
    <property type="entry name" value="Cupredoxin"/>
</dbReference>
<evidence type="ECO:0000313" key="5">
    <source>
        <dbReference type="EMBL" id="KVW94205.1"/>
    </source>
</evidence>
<sequence length="174" mass="18522">MKLKTLSILILGVLPAVALAAGDHAGGHGMDGHQMMPGGHDMSAMEKAAPASMTGKPGDPAKVSRTIEVTMDDAMRFTPDNISVKAGETVRFFVKNAGKIPHEMVIGSLDELKAHAEMMRKMPGMQHAEPNMITLKAGQRGGIVWQFDKPGTVDFACLVPGHMEAGMMGKVMVE</sequence>
<gene>
    <name evidence="5" type="ORF">ABW22_12435</name>
</gene>
<evidence type="ECO:0000259" key="4">
    <source>
        <dbReference type="Pfam" id="PF00127"/>
    </source>
</evidence>
<keyword evidence="6" id="KW-1185">Reference proteome</keyword>
<dbReference type="PANTHER" id="PTHR38439:SF3">
    <property type="entry name" value="COPPER-RESISTANT CUPROPROTEIN COPI"/>
    <property type="match status" value="1"/>
</dbReference>
<reference evidence="5 6" key="1">
    <citation type="journal article" date="2015" name="Appl. Environ. Microbiol.">
        <title>Aerobic and Anaerobic Thiosulfate Oxidation by a Cold-Adapted, Subglacial Chemoautotroph.</title>
        <authorList>
            <person name="Harrold Z.R."/>
            <person name="Skidmore M.L."/>
            <person name="Hamilton T.L."/>
            <person name="Desch L."/>
            <person name="Amada K."/>
            <person name="van Gelder W."/>
            <person name="Glover K."/>
            <person name="Roden E.E."/>
            <person name="Boyd E.S."/>
        </authorList>
    </citation>
    <scope>NUCLEOTIDE SEQUENCE [LARGE SCALE GENOMIC DNA]</scope>
    <source>
        <strain evidence="5 6">RG</strain>
    </source>
</reference>
<dbReference type="Pfam" id="PF00127">
    <property type="entry name" value="Copper-bind"/>
    <property type="match status" value="1"/>
</dbReference>
<evidence type="ECO:0000256" key="2">
    <source>
        <dbReference type="ARBA" id="ARBA00023008"/>
    </source>
</evidence>
<dbReference type="GO" id="GO:0009055">
    <property type="term" value="F:electron transfer activity"/>
    <property type="evidence" value="ECO:0007669"/>
    <property type="project" value="InterPro"/>
</dbReference>
<dbReference type="RefSeq" id="WP_059757138.1">
    <property type="nucleotide sequence ID" value="NZ_LDUG01000036.1"/>
</dbReference>
<dbReference type="AlphaFoldDB" id="A0A106BKN0"/>
<dbReference type="CDD" id="cd04211">
    <property type="entry name" value="Cupredoxin_like_2"/>
    <property type="match status" value="1"/>
</dbReference>
<dbReference type="PANTHER" id="PTHR38439">
    <property type="entry name" value="AURACYANIN-B"/>
    <property type="match status" value="1"/>
</dbReference>
<evidence type="ECO:0000256" key="3">
    <source>
        <dbReference type="SAM" id="SignalP"/>
    </source>
</evidence>
<dbReference type="Gene3D" id="2.60.40.420">
    <property type="entry name" value="Cupredoxins - blue copper proteins"/>
    <property type="match status" value="1"/>
</dbReference>
<feature type="signal peptide" evidence="3">
    <location>
        <begin position="1"/>
        <end position="20"/>
    </location>
</feature>
<organism evidence="5 6">
    <name type="scientific">Thiobacillus denitrificans</name>
    <dbReference type="NCBI Taxonomy" id="36861"/>
    <lineage>
        <taxon>Bacteria</taxon>
        <taxon>Pseudomonadati</taxon>
        <taxon>Pseudomonadota</taxon>
        <taxon>Betaproteobacteria</taxon>
        <taxon>Nitrosomonadales</taxon>
        <taxon>Thiobacillaceae</taxon>
        <taxon>Thiobacillus</taxon>
    </lineage>
</organism>
<dbReference type="Proteomes" id="UP000064243">
    <property type="component" value="Unassembled WGS sequence"/>
</dbReference>
<comment type="caution">
    <text evidence="5">The sequence shown here is derived from an EMBL/GenBank/DDBJ whole genome shotgun (WGS) entry which is preliminary data.</text>
</comment>
<feature type="chain" id="PRO_5007125638" description="Blue (type 1) copper domain-containing protein" evidence="3">
    <location>
        <begin position="21"/>
        <end position="174"/>
    </location>
</feature>
<proteinExistence type="predicted"/>
<accession>A0A106BKN0</accession>
<dbReference type="GO" id="GO:0005507">
    <property type="term" value="F:copper ion binding"/>
    <property type="evidence" value="ECO:0007669"/>
    <property type="project" value="InterPro"/>
</dbReference>
<evidence type="ECO:0000313" key="6">
    <source>
        <dbReference type="Proteomes" id="UP000064243"/>
    </source>
</evidence>
<evidence type="ECO:0000256" key="1">
    <source>
        <dbReference type="ARBA" id="ARBA00022723"/>
    </source>
</evidence>